<gene>
    <name evidence="1" type="ORF">K1X15_10225</name>
</gene>
<accession>A0ABX8WPH7</accession>
<dbReference type="EMBL" id="CP080590">
    <property type="protein sequence ID" value="QYO78877.1"/>
    <property type="molecule type" value="Genomic_DNA"/>
</dbReference>
<reference evidence="1 2" key="1">
    <citation type="submission" date="2021-08" db="EMBL/GenBank/DDBJ databases">
        <title>Devosia salina sp. nov., isolated from the South China Sea sediment.</title>
        <authorList>
            <person name="Zhou Z."/>
        </authorList>
    </citation>
    <scope>NUCLEOTIDE SEQUENCE [LARGE SCALE GENOMIC DNA]</scope>
    <source>
        <strain evidence="1 2">SCS-3</strain>
    </source>
</reference>
<sequence>MSKWLGAASLVLYNLLLLQGRIEMNRLLVAIACVLACTVTPAVAQKSPHNEGDYVCRNKGNVTGSFSITGPSTYVDSSGNQRSFQYDPGLNVLNFDDGRQYFVGKPDLLILIENGGFTKHGCARQIR</sequence>
<proteinExistence type="predicted"/>
<evidence type="ECO:0000313" key="2">
    <source>
        <dbReference type="Proteomes" id="UP000825799"/>
    </source>
</evidence>
<dbReference type="Proteomes" id="UP000825799">
    <property type="component" value="Chromosome"/>
</dbReference>
<protein>
    <recommendedName>
        <fullName evidence="3">C-type lysozyme inhibitor domain-containing protein</fullName>
    </recommendedName>
</protein>
<dbReference type="RefSeq" id="WP_220307329.1">
    <property type="nucleotide sequence ID" value="NZ_CP080590.1"/>
</dbReference>
<name>A0ABX8WPH7_9HYPH</name>
<evidence type="ECO:0000313" key="1">
    <source>
        <dbReference type="EMBL" id="QYO78877.1"/>
    </source>
</evidence>
<organism evidence="1 2">
    <name type="scientific">Devosia salina</name>
    <dbReference type="NCBI Taxonomy" id="2860336"/>
    <lineage>
        <taxon>Bacteria</taxon>
        <taxon>Pseudomonadati</taxon>
        <taxon>Pseudomonadota</taxon>
        <taxon>Alphaproteobacteria</taxon>
        <taxon>Hyphomicrobiales</taxon>
        <taxon>Devosiaceae</taxon>
        <taxon>Devosia</taxon>
    </lineage>
</organism>
<keyword evidence="2" id="KW-1185">Reference proteome</keyword>
<evidence type="ECO:0008006" key="3">
    <source>
        <dbReference type="Google" id="ProtNLM"/>
    </source>
</evidence>